<dbReference type="FunFam" id="3.30.160.60:FF:001049">
    <property type="entry name" value="zinc finger protein 319"/>
    <property type="match status" value="1"/>
</dbReference>
<feature type="compositionally biased region" description="Polar residues" evidence="9">
    <location>
        <begin position="52"/>
        <end position="67"/>
    </location>
</feature>
<feature type="domain" description="C2H2-type" evidence="10">
    <location>
        <begin position="1273"/>
        <end position="1301"/>
    </location>
</feature>
<evidence type="ECO:0000256" key="7">
    <source>
        <dbReference type="ARBA" id="ARBA00023242"/>
    </source>
</evidence>
<feature type="domain" description="C2H2-type" evidence="10">
    <location>
        <begin position="1188"/>
        <end position="1215"/>
    </location>
</feature>
<feature type="region of interest" description="Disordered" evidence="9">
    <location>
        <begin position="428"/>
        <end position="450"/>
    </location>
</feature>
<feature type="domain" description="C2H2-type" evidence="10">
    <location>
        <begin position="1075"/>
        <end position="1102"/>
    </location>
</feature>
<feature type="domain" description="C2H2-type" evidence="10">
    <location>
        <begin position="1160"/>
        <end position="1187"/>
    </location>
</feature>
<evidence type="ECO:0000256" key="8">
    <source>
        <dbReference type="PROSITE-ProRule" id="PRU00042"/>
    </source>
</evidence>
<organism evidence="11 12">
    <name type="scientific">Homarus americanus</name>
    <name type="common">American lobster</name>
    <dbReference type="NCBI Taxonomy" id="6706"/>
    <lineage>
        <taxon>Eukaryota</taxon>
        <taxon>Metazoa</taxon>
        <taxon>Ecdysozoa</taxon>
        <taxon>Arthropoda</taxon>
        <taxon>Crustacea</taxon>
        <taxon>Multicrustacea</taxon>
        <taxon>Malacostraca</taxon>
        <taxon>Eumalacostraca</taxon>
        <taxon>Eucarida</taxon>
        <taxon>Decapoda</taxon>
        <taxon>Pleocyemata</taxon>
        <taxon>Astacidea</taxon>
        <taxon>Nephropoidea</taxon>
        <taxon>Nephropidae</taxon>
        <taxon>Homarus</taxon>
    </lineage>
</organism>
<feature type="domain" description="C2H2-type" evidence="10">
    <location>
        <begin position="1048"/>
        <end position="1075"/>
    </location>
</feature>
<name>A0A8J5JDV4_HOMAM</name>
<dbReference type="PANTHER" id="PTHR14196">
    <property type="entry name" value="ODD-SKIPPED - RELATED"/>
    <property type="match status" value="1"/>
</dbReference>
<feature type="compositionally biased region" description="Polar residues" evidence="9">
    <location>
        <begin position="216"/>
        <end position="226"/>
    </location>
</feature>
<feature type="domain" description="C2H2-type" evidence="10">
    <location>
        <begin position="993"/>
        <end position="1016"/>
    </location>
</feature>
<feature type="compositionally biased region" description="Low complexity" evidence="9">
    <location>
        <begin position="793"/>
        <end position="815"/>
    </location>
</feature>
<feature type="region of interest" description="Disordered" evidence="9">
    <location>
        <begin position="196"/>
        <end position="233"/>
    </location>
</feature>
<comment type="subcellular location">
    <subcellularLocation>
        <location evidence="1">Nucleus</location>
    </subcellularLocation>
</comment>
<evidence type="ECO:0000256" key="4">
    <source>
        <dbReference type="ARBA" id="ARBA00022737"/>
    </source>
</evidence>
<feature type="compositionally biased region" description="Gly residues" evidence="9">
    <location>
        <begin position="87"/>
        <end position="97"/>
    </location>
</feature>
<proteinExistence type="predicted"/>
<dbReference type="GO" id="GO:0005634">
    <property type="term" value="C:nucleus"/>
    <property type="evidence" value="ECO:0007669"/>
    <property type="project" value="UniProtKB-SubCell"/>
</dbReference>
<feature type="region of interest" description="Disordered" evidence="9">
    <location>
        <begin position="583"/>
        <end position="604"/>
    </location>
</feature>
<evidence type="ECO:0000256" key="1">
    <source>
        <dbReference type="ARBA" id="ARBA00004123"/>
    </source>
</evidence>
<feature type="non-terminal residue" evidence="11">
    <location>
        <position position="1"/>
    </location>
</feature>
<dbReference type="GO" id="GO:0008270">
    <property type="term" value="F:zinc ion binding"/>
    <property type="evidence" value="ECO:0007669"/>
    <property type="project" value="UniProtKB-KW"/>
</dbReference>
<feature type="domain" description="C2H2-type" evidence="10">
    <location>
        <begin position="1023"/>
        <end position="1045"/>
    </location>
</feature>
<feature type="region of interest" description="Disordered" evidence="9">
    <location>
        <begin position="734"/>
        <end position="831"/>
    </location>
</feature>
<evidence type="ECO:0000256" key="5">
    <source>
        <dbReference type="ARBA" id="ARBA00022771"/>
    </source>
</evidence>
<dbReference type="Proteomes" id="UP000747542">
    <property type="component" value="Unassembled WGS sequence"/>
</dbReference>
<protein>
    <submittedName>
        <fullName evidence="11">Zinc finger protein 26-like 2</fullName>
    </submittedName>
</protein>
<feature type="compositionally biased region" description="Low complexity" evidence="9">
    <location>
        <begin position="98"/>
        <end position="112"/>
    </location>
</feature>
<dbReference type="EMBL" id="JAHLQT010039062">
    <property type="protein sequence ID" value="KAG7156587.1"/>
    <property type="molecule type" value="Genomic_DNA"/>
</dbReference>
<feature type="compositionally biased region" description="Low complexity" evidence="9">
    <location>
        <begin position="524"/>
        <end position="536"/>
    </location>
</feature>
<feature type="compositionally biased region" description="Polar residues" evidence="9">
    <location>
        <begin position="510"/>
        <end position="523"/>
    </location>
</feature>
<feature type="compositionally biased region" description="Basic and acidic residues" evidence="9">
    <location>
        <begin position="961"/>
        <end position="973"/>
    </location>
</feature>
<evidence type="ECO:0000256" key="9">
    <source>
        <dbReference type="SAM" id="MobiDB-lite"/>
    </source>
</evidence>
<dbReference type="PROSITE" id="PS00028">
    <property type="entry name" value="ZINC_FINGER_C2H2_1"/>
    <property type="match status" value="11"/>
</dbReference>
<dbReference type="FunFam" id="3.30.160.60:FF:001498">
    <property type="entry name" value="Zinc finger protein 404"/>
    <property type="match status" value="1"/>
</dbReference>
<feature type="compositionally biased region" description="Pro residues" evidence="9">
    <location>
        <begin position="476"/>
        <end position="493"/>
    </location>
</feature>
<feature type="domain" description="C2H2-type" evidence="10">
    <location>
        <begin position="1132"/>
        <end position="1159"/>
    </location>
</feature>
<feature type="domain" description="C2H2-type" evidence="10">
    <location>
        <begin position="1245"/>
        <end position="1272"/>
    </location>
</feature>
<evidence type="ECO:0000313" key="12">
    <source>
        <dbReference type="Proteomes" id="UP000747542"/>
    </source>
</evidence>
<dbReference type="GO" id="GO:0000977">
    <property type="term" value="F:RNA polymerase II transcription regulatory region sequence-specific DNA binding"/>
    <property type="evidence" value="ECO:0007669"/>
    <property type="project" value="TreeGrafter"/>
</dbReference>
<feature type="compositionally biased region" description="Basic residues" evidence="9">
    <location>
        <begin position="763"/>
        <end position="775"/>
    </location>
</feature>
<dbReference type="GO" id="GO:0003682">
    <property type="term" value="F:chromatin binding"/>
    <property type="evidence" value="ECO:0007669"/>
    <property type="project" value="UniProtKB-ARBA"/>
</dbReference>
<dbReference type="Pfam" id="PF00096">
    <property type="entry name" value="zf-C2H2"/>
    <property type="match status" value="8"/>
</dbReference>
<feature type="domain" description="C2H2-type" evidence="10">
    <location>
        <begin position="1217"/>
        <end position="1244"/>
    </location>
</feature>
<feature type="compositionally biased region" description="Polar residues" evidence="9">
    <location>
        <begin position="816"/>
        <end position="831"/>
    </location>
</feature>
<feature type="region of interest" description="Disordered" evidence="9">
    <location>
        <begin position="954"/>
        <end position="973"/>
    </location>
</feature>
<comment type="caution">
    <text evidence="11">The sequence shown here is derived from an EMBL/GenBank/DDBJ whole genome shotgun (WGS) entry which is preliminary data.</text>
</comment>
<feature type="compositionally biased region" description="Low complexity" evidence="9">
    <location>
        <begin position="1"/>
        <end position="10"/>
    </location>
</feature>
<evidence type="ECO:0000256" key="2">
    <source>
        <dbReference type="ARBA" id="ARBA00022553"/>
    </source>
</evidence>
<gene>
    <name evidence="11" type="primary">Zfp26-L2</name>
    <name evidence="11" type="ORF">Hamer_G006563</name>
</gene>
<feature type="domain" description="C2H2-type" evidence="10">
    <location>
        <begin position="1302"/>
        <end position="1329"/>
    </location>
</feature>
<feature type="region of interest" description="Disordered" evidence="9">
    <location>
        <begin position="472"/>
        <end position="538"/>
    </location>
</feature>
<keyword evidence="3" id="KW-0479">Metal-binding</keyword>
<feature type="compositionally biased region" description="Basic and acidic residues" evidence="9">
    <location>
        <begin position="430"/>
        <end position="447"/>
    </location>
</feature>
<accession>A0A8J5JDV4</accession>
<dbReference type="Gene3D" id="3.30.160.60">
    <property type="entry name" value="Classic Zinc Finger"/>
    <property type="match status" value="9"/>
</dbReference>
<dbReference type="Pfam" id="PF13912">
    <property type="entry name" value="zf-C2H2_6"/>
    <property type="match status" value="1"/>
</dbReference>
<evidence type="ECO:0000259" key="10">
    <source>
        <dbReference type="PROSITE" id="PS50157"/>
    </source>
</evidence>
<feature type="domain" description="C2H2-type" evidence="10">
    <location>
        <begin position="1104"/>
        <end position="1131"/>
    </location>
</feature>
<keyword evidence="2" id="KW-0597">Phosphoprotein</keyword>
<dbReference type="PROSITE" id="PS50157">
    <property type="entry name" value="ZINC_FINGER_C2H2_2"/>
    <property type="match status" value="13"/>
</dbReference>
<keyword evidence="7" id="KW-0539">Nucleus</keyword>
<dbReference type="SUPFAM" id="SSF57667">
    <property type="entry name" value="beta-beta-alpha zinc fingers"/>
    <property type="match status" value="6"/>
</dbReference>
<keyword evidence="5 8" id="KW-0863">Zinc-finger</keyword>
<feature type="compositionally biased region" description="Low complexity" evidence="9">
    <location>
        <begin position="734"/>
        <end position="756"/>
    </location>
</feature>
<keyword evidence="12" id="KW-1185">Reference proteome</keyword>
<dbReference type="FunFam" id="3.30.160.60:FF:000690">
    <property type="entry name" value="Zinc finger protein 354C"/>
    <property type="match status" value="1"/>
</dbReference>
<dbReference type="GO" id="GO:0000981">
    <property type="term" value="F:DNA-binding transcription factor activity, RNA polymerase II-specific"/>
    <property type="evidence" value="ECO:0007669"/>
    <property type="project" value="TreeGrafter"/>
</dbReference>
<feature type="region of interest" description="Disordered" evidence="9">
    <location>
        <begin position="364"/>
        <end position="386"/>
    </location>
</feature>
<evidence type="ECO:0000256" key="6">
    <source>
        <dbReference type="ARBA" id="ARBA00022833"/>
    </source>
</evidence>
<dbReference type="PANTHER" id="PTHR14196:SF12">
    <property type="entry name" value="ZINC FINGER PROTEIN 208-LIKE"/>
    <property type="match status" value="1"/>
</dbReference>
<sequence>NMNKSSSSSSATGNIVCDDSNRNNRNNNVKREHTVCEPSSVPPVCEAGRGTVSESGGTTANVPSTYQGHSHVGSGGSSTANSTYHHSGGGAGSGDNGITGSSGYHHSSNSGANAGGGGNGSANISSGYHQAEVGSGGPSVGGGGGVPANVSSSYHLPHGGGGGIVAGNGGTGGQVNTAPSYYYAPILNSQHESMRGGLTEMLPGSSESVYKDVGQSGRQGSSTGHANKSCEAPDTRQYAMEVCQRRLQQDGGYNSVSYPSCGEVTRPGHGHDQRTFDDYSRMGVYSEDGAGRSWDGMGGCGSGALSSTSRAAVPPNHMSHPYTYSYTDCRLDAAWNKSVAGMGVSAMSGVSGVNGEGFAPQEQQLDTPQVKTVSRGPPSHTLTVNMNMGMGTVDSSMSRSHYEYQPLPGTQIPPFLSYLTPLNYQQVPDTRVETRSDHRSASHRSEHQVCNGQVNQANTRQIEHHLAPAEKLSTLPLPPPAHPPLPIPHPVPPSSQATPSLTHALPPTQPTASLSHVLTTSQPSVSTHNNTVSTTTDPECLNQTKITTSDASSSYKKKCVGDEPPVVSDSDGDVCLICDTVASSSHHSNTGSTEVNSTAGPHSMDSLSTVVSKVSVGDKLGGLMGVVLPRHLLHSTTICSKCVHLVNELDVLEHRFSQISCISHREQPSYKQNCEDSGPALSSSHWPRRLADDLLRVQFGSGLLYPLFTKIENAFLLPTEDCEGQHLQNQILQHQQDSSNNQHHSTHQLQTLQQQQMPAVTQHLHHQHLQHHQTHHLSQQQQHSIPIHHHQQKSQQSSQVISQSSQVISQSVNQLEAQHNQQTLGKPSSNDNNNMVFVDCDIDIEDCECNLIVEPQVAVKEATTEGELQSCKEMKKDETKVPVVNVIDKTPAESLDINSVSNEVVQQKEEIEITNQSCSEANKTNQLQSSDDQQVDKNLTVVETPLEDTTCGSPLVSSSLVRDEPRKAEDATEYHKPTLLSKNIKAKKHAKLQICRQCDQVFSNRQALVRHIERRHKAYAFHFSCDTCRKKFSSERALTRHVQLHKTYPCKLCDNIFFRKAKLKKHLEAHTQESLTCKMCSKECSSLQALISHTKTHSQKKKASKCDVCSKTFANNRNLQVHMRTHTGEKPFTCDNCSRSFSHRSNMQAHHDTCTGQFSHSCHLCGRGFALESVYRRHLAEHKGHFAHQCSICGRGFSKASGLQSHILTHNSQRPSYPCQICGQSLSTASSFNSHMANHNGEGGAVCPLCGKTLARRSDLQDHLHRHAETKSHTCSVCNTSFYYRSNLNHHVRTVHRLLRPHSCTFCDRSFTSSYNYKLHLRTHTGERPHQCKSCGKAFTTKANYNRHLKCHVTQVMAPLSADTE</sequence>
<feature type="compositionally biased region" description="Low complexity" evidence="9">
    <location>
        <begin position="776"/>
        <end position="785"/>
    </location>
</feature>
<keyword evidence="6" id="KW-0862">Zinc</keyword>
<feature type="domain" description="C2H2-type" evidence="10">
    <location>
        <begin position="1330"/>
        <end position="1357"/>
    </location>
</feature>
<reference evidence="11" key="1">
    <citation type="journal article" date="2021" name="Sci. Adv.">
        <title>The American lobster genome reveals insights on longevity, neural, and immune adaptations.</title>
        <authorList>
            <person name="Polinski J.M."/>
            <person name="Zimin A.V."/>
            <person name="Clark K.F."/>
            <person name="Kohn A.B."/>
            <person name="Sadowski N."/>
            <person name="Timp W."/>
            <person name="Ptitsyn A."/>
            <person name="Khanna P."/>
            <person name="Romanova D.Y."/>
            <person name="Williams P."/>
            <person name="Greenwood S.J."/>
            <person name="Moroz L.L."/>
            <person name="Walt D.R."/>
            <person name="Bodnar A.G."/>
        </authorList>
    </citation>
    <scope>NUCLEOTIDE SEQUENCE</scope>
    <source>
        <strain evidence="11">GMGI-L3</strain>
    </source>
</reference>
<feature type="compositionally biased region" description="Gly residues" evidence="9">
    <location>
        <begin position="134"/>
        <end position="146"/>
    </location>
</feature>
<evidence type="ECO:0000256" key="3">
    <source>
        <dbReference type="ARBA" id="ARBA00022723"/>
    </source>
</evidence>
<keyword evidence="4" id="KW-0677">Repeat</keyword>
<evidence type="ECO:0000313" key="11">
    <source>
        <dbReference type="EMBL" id="KAG7156587.1"/>
    </source>
</evidence>
<dbReference type="InterPro" id="IPR036236">
    <property type="entry name" value="Znf_C2H2_sf"/>
</dbReference>
<dbReference type="SMART" id="SM00355">
    <property type="entry name" value="ZnF_C2H2"/>
    <property type="match status" value="13"/>
</dbReference>
<dbReference type="InterPro" id="IPR050717">
    <property type="entry name" value="C2H2-ZF_Transcription_Reg"/>
</dbReference>
<dbReference type="InterPro" id="IPR013087">
    <property type="entry name" value="Znf_C2H2_type"/>
</dbReference>
<feature type="region of interest" description="Disordered" evidence="9">
    <location>
        <begin position="1"/>
        <end position="154"/>
    </location>
</feature>